<keyword evidence="2" id="KW-1185">Reference proteome</keyword>
<dbReference type="AlphaFoldDB" id="A0A3M0JGW3"/>
<dbReference type="OrthoDB" id="9220997at2759"/>
<protein>
    <submittedName>
        <fullName evidence="1">Uncharacterized protein</fullName>
    </submittedName>
</protein>
<sequence length="158" mass="17301">MLKHLNVLPKLRGPELDTAPKVQPHQYQVQVKNDLPAPAGHNIPDPGQDAIDPLGHLGTLLAHVFLQSPSSFQQVDTCSQISVICKFTNERLHAFIHVVNKNIEENWSQHRPLRDTAGDWPPAGCSTAHHHALGLAIQPVPNPAKSVPVQATVCQLIQ</sequence>
<name>A0A3M0JGW3_HIRRU</name>
<dbReference type="Proteomes" id="UP000269221">
    <property type="component" value="Unassembled WGS sequence"/>
</dbReference>
<comment type="caution">
    <text evidence="1">The sequence shown here is derived from an EMBL/GenBank/DDBJ whole genome shotgun (WGS) entry which is preliminary data.</text>
</comment>
<proteinExistence type="predicted"/>
<accession>A0A3M0JGW3</accession>
<evidence type="ECO:0000313" key="1">
    <source>
        <dbReference type="EMBL" id="RMC00378.1"/>
    </source>
</evidence>
<reference evidence="1 2" key="1">
    <citation type="submission" date="2018-07" db="EMBL/GenBank/DDBJ databases">
        <title>A high quality draft genome assembly of the barn swallow (H. rustica rustica).</title>
        <authorList>
            <person name="Formenti G."/>
            <person name="Chiara M."/>
            <person name="Poveda L."/>
            <person name="Francoijs K.-J."/>
            <person name="Bonisoli-Alquati A."/>
            <person name="Canova L."/>
            <person name="Gianfranceschi L."/>
            <person name="Horner D.S."/>
            <person name="Saino N."/>
        </authorList>
    </citation>
    <scope>NUCLEOTIDE SEQUENCE [LARGE SCALE GENOMIC DNA]</scope>
    <source>
        <strain evidence="1">Chelidonia</strain>
        <tissue evidence="1">Blood</tissue>
    </source>
</reference>
<dbReference type="EMBL" id="QRBI01000144">
    <property type="protein sequence ID" value="RMC00378.1"/>
    <property type="molecule type" value="Genomic_DNA"/>
</dbReference>
<gene>
    <name evidence="1" type="ORF">DUI87_22986</name>
</gene>
<evidence type="ECO:0000313" key="2">
    <source>
        <dbReference type="Proteomes" id="UP000269221"/>
    </source>
</evidence>
<organism evidence="1 2">
    <name type="scientific">Hirundo rustica rustica</name>
    <dbReference type="NCBI Taxonomy" id="333673"/>
    <lineage>
        <taxon>Eukaryota</taxon>
        <taxon>Metazoa</taxon>
        <taxon>Chordata</taxon>
        <taxon>Craniata</taxon>
        <taxon>Vertebrata</taxon>
        <taxon>Euteleostomi</taxon>
        <taxon>Archelosauria</taxon>
        <taxon>Archosauria</taxon>
        <taxon>Dinosauria</taxon>
        <taxon>Saurischia</taxon>
        <taxon>Theropoda</taxon>
        <taxon>Coelurosauria</taxon>
        <taxon>Aves</taxon>
        <taxon>Neognathae</taxon>
        <taxon>Neoaves</taxon>
        <taxon>Telluraves</taxon>
        <taxon>Australaves</taxon>
        <taxon>Passeriformes</taxon>
        <taxon>Sylvioidea</taxon>
        <taxon>Hirundinidae</taxon>
        <taxon>Hirundo</taxon>
    </lineage>
</organism>